<dbReference type="CDD" id="cd07381">
    <property type="entry name" value="MPP_CapA"/>
    <property type="match status" value="1"/>
</dbReference>
<dbReference type="PANTHER" id="PTHR33393:SF12">
    <property type="entry name" value="CAPSULE BIOSYNTHESIS PROTEIN CAPA"/>
    <property type="match status" value="1"/>
</dbReference>
<dbReference type="Gene3D" id="3.60.21.10">
    <property type="match status" value="1"/>
</dbReference>
<dbReference type="Pfam" id="PF09587">
    <property type="entry name" value="PGA_cap"/>
    <property type="match status" value="1"/>
</dbReference>
<dbReference type="RefSeq" id="WP_135270536.1">
    <property type="nucleotide sequence ID" value="NZ_SRIB01000003.1"/>
</dbReference>
<feature type="chain" id="PRO_5021488339" evidence="2">
    <location>
        <begin position="26"/>
        <end position="400"/>
    </location>
</feature>
<name>A0A4Z0D843_9FIRM</name>
<dbReference type="PROSITE" id="PS51257">
    <property type="entry name" value="PROKAR_LIPOPROTEIN"/>
    <property type="match status" value="1"/>
</dbReference>
<sequence length="400" mass="45542">MRKGMRYIIVVLMLSILSGCNNVYTQPEVMGTDISENVTKEDLTLTSEKPIKTVEQYKEIDLLFAGDIMLHMPQINSAKSFLGYDFTPTFQYVKPYIEKADFAIANIETSFSNKDKPFSGFPLFNSPVEILDALKHTGFDLLSTANNHVLDQGKDGIIKMIDEIEKRELLYVGTSKDIYTPYKIVDVDGIKIGIMTYAFYLNGLNSRLTDDERDRMINVFDEKRAIKDIQEAKEDGAEFIILFLHWGNEYQTIASDYQRQTARVLAENGADIIIGSHPHVIQDSETLDLGDRKVNVFYSLGNFYSNQRKETMGNSLTEDGAMLDLHIVKDNLSNVVKLDSITSIPTWGYKRKTNGKYEYFILPVKDAIDGNLDIDLSEDVLKRLKKSYEDTSTKLNLYIN</sequence>
<dbReference type="SUPFAM" id="SSF56300">
    <property type="entry name" value="Metallo-dependent phosphatases"/>
    <property type="match status" value="1"/>
</dbReference>
<evidence type="ECO:0000256" key="2">
    <source>
        <dbReference type="SAM" id="SignalP"/>
    </source>
</evidence>
<keyword evidence="2" id="KW-0732">Signal</keyword>
<dbReference type="InterPro" id="IPR029052">
    <property type="entry name" value="Metallo-depent_PP-like"/>
</dbReference>
<evidence type="ECO:0000313" key="4">
    <source>
        <dbReference type="EMBL" id="TFZ41055.1"/>
    </source>
</evidence>
<evidence type="ECO:0000313" key="5">
    <source>
        <dbReference type="Proteomes" id="UP000298381"/>
    </source>
</evidence>
<proteinExistence type="inferred from homology"/>
<keyword evidence="5" id="KW-1185">Reference proteome</keyword>
<dbReference type="AlphaFoldDB" id="A0A4Z0D843"/>
<dbReference type="EMBL" id="SRIB01000003">
    <property type="protein sequence ID" value="TFZ41055.1"/>
    <property type="molecule type" value="Genomic_DNA"/>
</dbReference>
<dbReference type="SMART" id="SM00854">
    <property type="entry name" value="PGA_cap"/>
    <property type="match status" value="1"/>
</dbReference>
<comment type="caution">
    <text evidence="4">The sequence shown here is derived from an EMBL/GenBank/DDBJ whole genome shotgun (WGS) entry which is preliminary data.</text>
</comment>
<evidence type="ECO:0000256" key="1">
    <source>
        <dbReference type="ARBA" id="ARBA00005662"/>
    </source>
</evidence>
<dbReference type="InterPro" id="IPR052169">
    <property type="entry name" value="CW_Biosynth-Accessory"/>
</dbReference>
<comment type="similarity">
    <text evidence="1">Belongs to the CapA family.</text>
</comment>
<protein>
    <submittedName>
        <fullName evidence="4">CapA family protein</fullName>
    </submittedName>
</protein>
<accession>A0A4Z0D843</accession>
<dbReference type="InterPro" id="IPR019079">
    <property type="entry name" value="Capsule_synth_CapA"/>
</dbReference>
<evidence type="ECO:0000259" key="3">
    <source>
        <dbReference type="SMART" id="SM00854"/>
    </source>
</evidence>
<dbReference type="PANTHER" id="PTHR33393">
    <property type="entry name" value="POLYGLUTAMINE SYNTHESIS ACCESSORY PROTEIN RV0574C-RELATED"/>
    <property type="match status" value="1"/>
</dbReference>
<dbReference type="Proteomes" id="UP000298381">
    <property type="component" value="Unassembled WGS sequence"/>
</dbReference>
<gene>
    <name evidence="4" type="ORF">E4100_02870</name>
</gene>
<dbReference type="OrthoDB" id="9810906at2"/>
<reference evidence="4 5" key="1">
    <citation type="submission" date="2019-03" db="EMBL/GenBank/DDBJ databases">
        <title>Draft genome sequence data and analysis of a Fermenting Bacterium, Soehngenia longevitae strain 1933PT, isolated from petroleum reservoir in Azerbaijan.</title>
        <authorList>
            <person name="Grouzdev D.S."/>
            <person name="Bidzhieva S.K."/>
            <person name="Sokolova D.S."/>
            <person name="Tourova T.P."/>
            <person name="Poltaraus A.B."/>
            <person name="Nazina T.N."/>
        </authorList>
    </citation>
    <scope>NUCLEOTIDE SEQUENCE [LARGE SCALE GENOMIC DNA]</scope>
    <source>
        <strain evidence="4 5">1933P</strain>
    </source>
</reference>
<organism evidence="4 5">
    <name type="scientific">Soehngenia longivitae</name>
    <dbReference type="NCBI Taxonomy" id="2562294"/>
    <lineage>
        <taxon>Bacteria</taxon>
        <taxon>Bacillati</taxon>
        <taxon>Bacillota</taxon>
        <taxon>Tissierellia</taxon>
        <taxon>Tissierellales</taxon>
        <taxon>Tissierellaceae</taxon>
        <taxon>Soehngenia</taxon>
    </lineage>
</organism>
<feature type="domain" description="Capsule synthesis protein CapA" evidence="3">
    <location>
        <begin position="61"/>
        <end position="307"/>
    </location>
</feature>
<feature type="signal peptide" evidence="2">
    <location>
        <begin position="1"/>
        <end position="25"/>
    </location>
</feature>